<keyword evidence="1" id="KW-1133">Transmembrane helix</keyword>
<sequence>MGLECVETNQSQLTPLFLILERCLARPLNYTKLLWFSAPFGSCFLFVWFVFWTKRNTSM</sequence>
<dbReference type="EMBL" id="GGEC01090142">
    <property type="protein sequence ID" value="MBX70626.1"/>
    <property type="molecule type" value="Transcribed_RNA"/>
</dbReference>
<evidence type="ECO:0000313" key="2">
    <source>
        <dbReference type="EMBL" id="MBX70626.1"/>
    </source>
</evidence>
<organism evidence="2">
    <name type="scientific">Rhizophora mucronata</name>
    <name type="common">Asiatic mangrove</name>
    <dbReference type="NCBI Taxonomy" id="61149"/>
    <lineage>
        <taxon>Eukaryota</taxon>
        <taxon>Viridiplantae</taxon>
        <taxon>Streptophyta</taxon>
        <taxon>Embryophyta</taxon>
        <taxon>Tracheophyta</taxon>
        <taxon>Spermatophyta</taxon>
        <taxon>Magnoliopsida</taxon>
        <taxon>eudicotyledons</taxon>
        <taxon>Gunneridae</taxon>
        <taxon>Pentapetalae</taxon>
        <taxon>rosids</taxon>
        <taxon>fabids</taxon>
        <taxon>Malpighiales</taxon>
        <taxon>Rhizophoraceae</taxon>
        <taxon>Rhizophora</taxon>
    </lineage>
</organism>
<accession>A0A2P2QUF3</accession>
<name>A0A2P2QUF3_RHIMU</name>
<dbReference type="AlphaFoldDB" id="A0A2P2QUF3"/>
<keyword evidence="1" id="KW-0812">Transmembrane</keyword>
<keyword evidence="1" id="KW-0472">Membrane</keyword>
<protein>
    <submittedName>
        <fullName evidence="2">Uncharacterized protein</fullName>
    </submittedName>
</protein>
<reference evidence="2" key="1">
    <citation type="submission" date="2018-02" db="EMBL/GenBank/DDBJ databases">
        <title>Rhizophora mucronata_Transcriptome.</title>
        <authorList>
            <person name="Meera S.P."/>
            <person name="Sreeshan A."/>
            <person name="Augustine A."/>
        </authorList>
    </citation>
    <scope>NUCLEOTIDE SEQUENCE</scope>
    <source>
        <tissue evidence="2">Leaf</tissue>
    </source>
</reference>
<evidence type="ECO:0000256" key="1">
    <source>
        <dbReference type="SAM" id="Phobius"/>
    </source>
</evidence>
<feature type="transmembrane region" description="Helical" evidence="1">
    <location>
        <begin position="33"/>
        <end position="52"/>
    </location>
</feature>
<proteinExistence type="predicted"/>